<reference evidence="3" key="1">
    <citation type="journal article" date="2019" name="Int. J. Syst. Evol. Microbiol.">
        <title>The Global Catalogue of Microorganisms (GCM) 10K type strain sequencing project: providing services to taxonomists for standard genome sequencing and annotation.</title>
        <authorList>
            <consortium name="The Broad Institute Genomics Platform"/>
            <consortium name="The Broad Institute Genome Sequencing Center for Infectious Disease"/>
            <person name="Wu L."/>
            <person name="Ma J."/>
        </authorList>
    </citation>
    <scope>NUCLEOTIDE SEQUENCE [LARGE SCALE GENOMIC DNA]</scope>
    <source>
        <strain evidence="3">KCTC 23098</strain>
    </source>
</reference>
<dbReference type="SMART" id="SM00670">
    <property type="entry name" value="PINc"/>
    <property type="match status" value="1"/>
</dbReference>
<feature type="domain" description="PIN" evidence="1">
    <location>
        <begin position="5"/>
        <end position="118"/>
    </location>
</feature>
<accession>A0ABW6B848</accession>
<organism evidence="2 3">
    <name type="scientific">Olivibacter jilunii</name>
    <dbReference type="NCBI Taxonomy" id="985016"/>
    <lineage>
        <taxon>Bacteria</taxon>
        <taxon>Pseudomonadati</taxon>
        <taxon>Bacteroidota</taxon>
        <taxon>Sphingobacteriia</taxon>
        <taxon>Sphingobacteriales</taxon>
        <taxon>Sphingobacteriaceae</taxon>
        <taxon>Olivibacter</taxon>
    </lineage>
</organism>
<dbReference type="PANTHER" id="PTHR34610">
    <property type="entry name" value="SSL7007 PROTEIN"/>
    <property type="match status" value="1"/>
</dbReference>
<dbReference type="NCBIfam" id="TIGR00305">
    <property type="entry name" value="putative toxin-antitoxin system toxin component, PIN family"/>
    <property type="match status" value="1"/>
</dbReference>
<dbReference type="SUPFAM" id="SSF88723">
    <property type="entry name" value="PIN domain-like"/>
    <property type="match status" value="1"/>
</dbReference>
<dbReference type="InterPro" id="IPR002850">
    <property type="entry name" value="PIN_toxin-like"/>
</dbReference>
<evidence type="ECO:0000259" key="1">
    <source>
        <dbReference type="SMART" id="SM00670"/>
    </source>
</evidence>
<dbReference type="InterPro" id="IPR002716">
    <property type="entry name" value="PIN_dom"/>
</dbReference>
<name>A0ABW6B848_9SPHI</name>
<gene>
    <name evidence="2" type="ORF">ACFS6J_28160</name>
</gene>
<keyword evidence="3" id="KW-1185">Reference proteome</keyword>
<dbReference type="PANTHER" id="PTHR34610:SF3">
    <property type="entry name" value="SSL7007 PROTEIN"/>
    <property type="match status" value="1"/>
</dbReference>
<dbReference type="InterPro" id="IPR029060">
    <property type="entry name" value="PIN-like_dom_sf"/>
</dbReference>
<dbReference type="Gene3D" id="3.40.50.1010">
    <property type="entry name" value="5'-nuclease"/>
    <property type="match status" value="1"/>
</dbReference>
<dbReference type="EMBL" id="JBHUPA010000039">
    <property type="protein sequence ID" value="MFD2965708.1"/>
    <property type="molecule type" value="Genomic_DNA"/>
</dbReference>
<dbReference type="Pfam" id="PF13470">
    <property type="entry name" value="PIN_3"/>
    <property type="match status" value="1"/>
</dbReference>
<protein>
    <submittedName>
        <fullName evidence="2">Toxin-antitoxin system toxin component, PIN family</fullName>
    </submittedName>
</protein>
<evidence type="ECO:0000313" key="2">
    <source>
        <dbReference type="EMBL" id="MFD2965708.1"/>
    </source>
</evidence>
<dbReference type="Proteomes" id="UP001597560">
    <property type="component" value="Unassembled WGS sequence"/>
</dbReference>
<comment type="caution">
    <text evidence="2">The sequence shown here is derived from an EMBL/GenBank/DDBJ whole genome shotgun (WGS) entry which is preliminary data.</text>
</comment>
<dbReference type="RefSeq" id="WP_377613613.1">
    <property type="nucleotide sequence ID" value="NZ_JBHUPA010000039.1"/>
</dbReference>
<sequence length="137" mass="15716">MKKTDFYILDTNTLISAIILPDSVARKAFDKARISGQIVVSKETLDEFNGVLVRPKFDKYIPLDLRLEIIEEFEFVVKHISPKYTITDCRDEKDNKFLELALTVKAKAIITGDKDLLTLNPYHDILIINANEFLLTN</sequence>
<proteinExistence type="predicted"/>
<evidence type="ECO:0000313" key="3">
    <source>
        <dbReference type="Proteomes" id="UP001597560"/>
    </source>
</evidence>